<evidence type="ECO:0000256" key="8">
    <source>
        <dbReference type="RuleBase" id="RU363032"/>
    </source>
</evidence>
<dbReference type="Pfam" id="PF00528">
    <property type="entry name" value="BPD_transp_1"/>
    <property type="match status" value="1"/>
</dbReference>
<dbReference type="PANTHER" id="PTHR42929">
    <property type="entry name" value="INNER MEMBRANE ABC TRANSPORTER PERMEASE PROTEIN YDCU-RELATED-RELATED"/>
    <property type="match status" value="1"/>
</dbReference>
<proteinExistence type="inferred from homology"/>
<evidence type="ECO:0000256" key="1">
    <source>
        <dbReference type="ARBA" id="ARBA00004651"/>
    </source>
</evidence>
<dbReference type="Proteomes" id="UP001589789">
    <property type="component" value="Unassembled WGS sequence"/>
</dbReference>
<reference evidence="10 11" key="1">
    <citation type="submission" date="2024-09" db="EMBL/GenBank/DDBJ databases">
        <authorList>
            <person name="Sun Q."/>
            <person name="Mori K."/>
        </authorList>
    </citation>
    <scope>NUCLEOTIDE SEQUENCE [LARGE SCALE GENOMIC DNA]</scope>
    <source>
        <strain evidence="10 11">CCM 7468</strain>
    </source>
</reference>
<gene>
    <name evidence="10" type="ORF">ACFFIC_17810</name>
</gene>
<evidence type="ECO:0000256" key="7">
    <source>
        <dbReference type="ARBA" id="ARBA00023136"/>
    </source>
</evidence>
<comment type="similarity">
    <text evidence="2">Belongs to the binding-protein-dependent transport system permease family. CysTW subfamily.</text>
</comment>
<keyword evidence="5 8" id="KW-0812">Transmembrane</keyword>
<feature type="domain" description="ABC transmembrane type-1" evidence="9">
    <location>
        <begin position="176"/>
        <end position="358"/>
    </location>
</feature>
<evidence type="ECO:0000259" key="9">
    <source>
        <dbReference type="PROSITE" id="PS50928"/>
    </source>
</evidence>
<keyword evidence="7 8" id="KW-0472">Membrane</keyword>
<feature type="transmembrane region" description="Helical" evidence="8">
    <location>
        <begin position="295"/>
        <end position="317"/>
    </location>
</feature>
<keyword evidence="3 8" id="KW-0813">Transport</keyword>
<comment type="caution">
    <text evidence="10">The sequence shown here is derived from an EMBL/GenBank/DDBJ whole genome shotgun (WGS) entry which is preliminary data.</text>
</comment>
<keyword evidence="4" id="KW-1003">Cell membrane</keyword>
<sequence>MKPDPLKAALLAIPLVLLVLVGAVAPLGLLLWQSVLESEVSPALPRTLRVLGHWQGKGLPDDMAFETLAADLAALRAAGPAGEDAMARADARLAADVPALRGVLPETARVAAETGTTRAVSVLVAQPAWAEAESWAALRRAGEGVSGFHLFAALGLRRTAGGFEEAPEGARARTALLRGVAAAGLATLACLVLAWPLARWIAEAPPGRAALLSAATALPLLAGEGARATGWGALLLPGSAAAFAALVLGLLPLMVLPVALALRHHGPRLPRAAAALGVPPATVLRRVRLPLARRGLAAGAALVFAHALGALAVPAALLPDEPLAAEALADAARAGRWSEAGALAALLLLPALLVAGVLLIRRRGRAA</sequence>
<dbReference type="EMBL" id="JBHLVZ010000060">
    <property type="protein sequence ID" value="MFC0387387.1"/>
    <property type="molecule type" value="Genomic_DNA"/>
</dbReference>
<keyword evidence="11" id="KW-1185">Reference proteome</keyword>
<dbReference type="RefSeq" id="WP_377052774.1">
    <property type="nucleotide sequence ID" value="NZ_JBHLVZ010000060.1"/>
</dbReference>
<keyword evidence="6 8" id="KW-1133">Transmembrane helix</keyword>
<dbReference type="InterPro" id="IPR000515">
    <property type="entry name" value="MetI-like"/>
</dbReference>
<evidence type="ECO:0000256" key="5">
    <source>
        <dbReference type="ARBA" id="ARBA00022692"/>
    </source>
</evidence>
<evidence type="ECO:0000256" key="4">
    <source>
        <dbReference type="ARBA" id="ARBA00022475"/>
    </source>
</evidence>
<evidence type="ECO:0000256" key="2">
    <source>
        <dbReference type="ARBA" id="ARBA00007069"/>
    </source>
</evidence>
<organism evidence="10 11">
    <name type="scientific">Muricoccus vinaceus</name>
    <dbReference type="NCBI Taxonomy" id="424704"/>
    <lineage>
        <taxon>Bacteria</taxon>
        <taxon>Pseudomonadati</taxon>
        <taxon>Pseudomonadota</taxon>
        <taxon>Alphaproteobacteria</taxon>
        <taxon>Acetobacterales</taxon>
        <taxon>Roseomonadaceae</taxon>
        <taxon>Muricoccus</taxon>
    </lineage>
</organism>
<evidence type="ECO:0000256" key="3">
    <source>
        <dbReference type="ARBA" id="ARBA00022448"/>
    </source>
</evidence>
<dbReference type="PROSITE" id="PS50928">
    <property type="entry name" value="ABC_TM1"/>
    <property type="match status" value="1"/>
</dbReference>
<evidence type="ECO:0000313" key="10">
    <source>
        <dbReference type="EMBL" id="MFC0387387.1"/>
    </source>
</evidence>
<feature type="transmembrane region" description="Helical" evidence="8">
    <location>
        <begin position="175"/>
        <end position="198"/>
    </location>
</feature>
<evidence type="ECO:0000313" key="11">
    <source>
        <dbReference type="Proteomes" id="UP001589789"/>
    </source>
</evidence>
<dbReference type="PANTHER" id="PTHR42929:SF5">
    <property type="entry name" value="ABC TRANSPORTER PERMEASE PROTEIN"/>
    <property type="match status" value="1"/>
</dbReference>
<protein>
    <submittedName>
        <fullName evidence="10">ABC transporter permease subunit</fullName>
    </submittedName>
</protein>
<feature type="transmembrane region" description="Helical" evidence="8">
    <location>
        <begin position="337"/>
        <end position="360"/>
    </location>
</feature>
<dbReference type="Gene3D" id="1.10.3720.10">
    <property type="entry name" value="MetI-like"/>
    <property type="match status" value="1"/>
</dbReference>
<dbReference type="SUPFAM" id="SSF161098">
    <property type="entry name" value="MetI-like"/>
    <property type="match status" value="1"/>
</dbReference>
<feature type="transmembrane region" description="Helical" evidence="8">
    <location>
        <begin position="240"/>
        <end position="262"/>
    </location>
</feature>
<name>A0ABV6IUU3_9PROT</name>
<comment type="subcellular location">
    <subcellularLocation>
        <location evidence="1 8">Cell membrane</location>
        <topology evidence="1 8">Multi-pass membrane protein</topology>
    </subcellularLocation>
</comment>
<evidence type="ECO:0000256" key="6">
    <source>
        <dbReference type="ARBA" id="ARBA00022989"/>
    </source>
</evidence>
<accession>A0ABV6IUU3</accession>
<dbReference type="InterPro" id="IPR035906">
    <property type="entry name" value="MetI-like_sf"/>
</dbReference>
<feature type="transmembrane region" description="Helical" evidence="8">
    <location>
        <begin position="12"/>
        <end position="32"/>
    </location>
</feature>